<feature type="chain" id="PRO_5040209031" description="SnoaL-like domain-containing protein" evidence="1">
    <location>
        <begin position="19"/>
        <end position="159"/>
    </location>
</feature>
<accession>A0A9P4VSC9</accession>
<keyword evidence="3" id="KW-1185">Reference proteome</keyword>
<dbReference type="EMBL" id="MU006094">
    <property type="protein sequence ID" value="KAF2839727.1"/>
    <property type="molecule type" value="Genomic_DNA"/>
</dbReference>
<protein>
    <recommendedName>
        <fullName evidence="4">SnoaL-like domain-containing protein</fullName>
    </recommendedName>
</protein>
<sequence>MRLSLLLPALLAPLGALAAPAPIEHSALVERQQRPTKPKPCQPMVPAPTEEETKARHEKFAHAFLVTKNITEAFTYINQGYINHNPAAQNGFDSAWNILSPIWGNQQITVLRTTFKGNQGWLNYRSGFGTVVDRYRWEAGCIAEHWDQGEQFPSNRTAV</sequence>
<comment type="caution">
    <text evidence="2">The sequence shown here is derived from an EMBL/GenBank/DDBJ whole genome shotgun (WGS) entry which is preliminary data.</text>
</comment>
<reference evidence="2" key="1">
    <citation type="journal article" date="2020" name="Stud. Mycol.">
        <title>101 Dothideomycetes genomes: a test case for predicting lifestyles and emergence of pathogens.</title>
        <authorList>
            <person name="Haridas S."/>
            <person name="Albert R."/>
            <person name="Binder M."/>
            <person name="Bloem J."/>
            <person name="Labutti K."/>
            <person name="Salamov A."/>
            <person name="Andreopoulos B."/>
            <person name="Baker S."/>
            <person name="Barry K."/>
            <person name="Bills G."/>
            <person name="Bluhm B."/>
            <person name="Cannon C."/>
            <person name="Castanera R."/>
            <person name="Culley D."/>
            <person name="Daum C."/>
            <person name="Ezra D."/>
            <person name="Gonzalez J."/>
            <person name="Henrissat B."/>
            <person name="Kuo A."/>
            <person name="Liang C."/>
            <person name="Lipzen A."/>
            <person name="Lutzoni F."/>
            <person name="Magnuson J."/>
            <person name="Mondo S."/>
            <person name="Nolan M."/>
            <person name="Ohm R."/>
            <person name="Pangilinan J."/>
            <person name="Park H.-J."/>
            <person name="Ramirez L."/>
            <person name="Alfaro M."/>
            <person name="Sun H."/>
            <person name="Tritt A."/>
            <person name="Yoshinaga Y."/>
            <person name="Zwiers L.-H."/>
            <person name="Turgeon B."/>
            <person name="Goodwin S."/>
            <person name="Spatafora J."/>
            <person name="Crous P."/>
            <person name="Grigoriev I."/>
        </authorList>
    </citation>
    <scope>NUCLEOTIDE SEQUENCE</scope>
    <source>
        <strain evidence="2">CBS 101060</strain>
    </source>
</reference>
<dbReference type="Gene3D" id="3.10.450.50">
    <property type="match status" value="1"/>
</dbReference>
<keyword evidence="1" id="KW-0732">Signal</keyword>
<dbReference type="AlphaFoldDB" id="A0A9P4VSC9"/>
<feature type="signal peptide" evidence="1">
    <location>
        <begin position="1"/>
        <end position="18"/>
    </location>
</feature>
<dbReference type="InterPro" id="IPR032710">
    <property type="entry name" value="NTF2-like_dom_sf"/>
</dbReference>
<evidence type="ECO:0008006" key="4">
    <source>
        <dbReference type="Google" id="ProtNLM"/>
    </source>
</evidence>
<evidence type="ECO:0000256" key="1">
    <source>
        <dbReference type="SAM" id="SignalP"/>
    </source>
</evidence>
<organism evidence="2 3">
    <name type="scientific">Patellaria atrata CBS 101060</name>
    <dbReference type="NCBI Taxonomy" id="1346257"/>
    <lineage>
        <taxon>Eukaryota</taxon>
        <taxon>Fungi</taxon>
        <taxon>Dikarya</taxon>
        <taxon>Ascomycota</taxon>
        <taxon>Pezizomycotina</taxon>
        <taxon>Dothideomycetes</taxon>
        <taxon>Dothideomycetes incertae sedis</taxon>
        <taxon>Patellariales</taxon>
        <taxon>Patellariaceae</taxon>
        <taxon>Patellaria</taxon>
    </lineage>
</organism>
<dbReference type="Proteomes" id="UP000799429">
    <property type="component" value="Unassembled WGS sequence"/>
</dbReference>
<evidence type="ECO:0000313" key="2">
    <source>
        <dbReference type="EMBL" id="KAF2839727.1"/>
    </source>
</evidence>
<evidence type="ECO:0000313" key="3">
    <source>
        <dbReference type="Proteomes" id="UP000799429"/>
    </source>
</evidence>
<dbReference type="OrthoDB" id="2820488at2759"/>
<gene>
    <name evidence="2" type="ORF">M501DRAFT_973386</name>
</gene>
<proteinExistence type="predicted"/>
<name>A0A9P4VSC9_9PEZI</name>
<dbReference type="SUPFAM" id="SSF54427">
    <property type="entry name" value="NTF2-like"/>
    <property type="match status" value="1"/>
</dbReference>